<evidence type="ECO:0000313" key="2">
    <source>
        <dbReference type="EMBL" id="EMD91483.1"/>
    </source>
</evidence>
<feature type="compositionally biased region" description="Polar residues" evidence="1">
    <location>
        <begin position="165"/>
        <end position="183"/>
    </location>
</feature>
<proteinExistence type="predicted"/>
<keyword evidence="3" id="KW-1185">Reference proteome</keyword>
<sequence length="480" mass="53239">MYPQRPSRGSNSPPIMYLLPQNRTVRSYTDAVAGCQNQASLSNLQSSYRRTPPRQQEPGQRVPDTQSQRTGHLPATRRPTYAEVVRKQKPISSQYNSTHPLGPGSTLAENVQPWGPPRHGPGTANRRDVASDMTTDIMSDQEQMSDEMMFAMYTHGGNSEGAHESSPSNSMTYRRSVLPSSAPTRGRLGNDDDDPWSTVHQRGSQNSMVSPRPHLPVMGPSAFQPNHAGGGTYLAPPDLYHLSHVRNFNHDIHNAIQNAQPTRPNRVYGQTDHGTTQNTNHRRASRQVHPNQRVPSSANDRQINNDSVVRVITATRSLKETRMGKEILQDISVISTKKTVVRFFANTVVNCFSGLTPVSNTTGINTQTFTLPIQALKGLDRVAFKSKLAYNMKHIVLEVAASMTLRHCKTTLQAWDNQTNILTTSVDLHISNRSKPLPYKGVFTDVSLHLLPSTNNTLGMVPLLPMATIHHHSTKHKMAP</sequence>
<dbReference type="OrthoDB" id="3691065at2759"/>
<feature type="compositionally biased region" description="Polar residues" evidence="1">
    <location>
        <begin position="53"/>
        <end position="70"/>
    </location>
</feature>
<gene>
    <name evidence="2" type="ORF">COCHEDRAFT_1203739</name>
</gene>
<dbReference type="EMBL" id="KB445576">
    <property type="protein sequence ID" value="EMD91483.1"/>
    <property type="molecule type" value="Genomic_DNA"/>
</dbReference>
<feature type="region of interest" description="Disordered" evidence="1">
    <location>
        <begin position="40"/>
        <end position="128"/>
    </location>
</feature>
<name>M2UUF0_COCH5</name>
<dbReference type="Proteomes" id="UP000016936">
    <property type="component" value="Unassembled WGS sequence"/>
</dbReference>
<dbReference type="OMA" id="PQICCEY"/>
<evidence type="ECO:0000313" key="3">
    <source>
        <dbReference type="Proteomes" id="UP000016936"/>
    </source>
</evidence>
<reference evidence="2 3" key="1">
    <citation type="journal article" date="2012" name="PLoS Pathog.">
        <title>Diverse lifestyles and strategies of plant pathogenesis encoded in the genomes of eighteen Dothideomycetes fungi.</title>
        <authorList>
            <person name="Ohm R.A."/>
            <person name="Feau N."/>
            <person name="Henrissat B."/>
            <person name="Schoch C.L."/>
            <person name="Horwitz B.A."/>
            <person name="Barry K.W."/>
            <person name="Condon B.J."/>
            <person name="Copeland A.C."/>
            <person name="Dhillon B."/>
            <person name="Glaser F."/>
            <person name="Hesse C.N."/>
            <person name="Kosti I."/>
            <person name="LaButti K."/>
            <person name="Lindquist E.A."/>
            <person name="Lucas S."/>
            <person name="Salamov A.A."/>
            <person name="Bradshaw R.E."/>
            <person name="Ciuffetti L."/>
            <person name="Hamelin R.C."/>
            <person name="Kema G.H.J."/>
            <person name="Lawrence C."/>
            <person name="Scott J.A."/>
            <person name="Spatafora J.W."/>
            <person name="Turgeon B.G."/>
            <person name="de Wit P.J.G.M."/>
            <person name="Zhong S."/>
            <person name="Goodwin S.B."/>
            <person name="Grigoriev I.V."/>
        </authorList>
    </citation>
    <scope>NUCLEOTIDE SEQUENCE [LARGE SCALE GENOMIC DNA]</scope>
    <source>
        <strain evidence="3">C5 / ATCC 48332 / race O</strain>
    </source>
</reference>
<dbReference type="AlphaFoldDB" id="M2UUF0"/>
<feature type="region of interest" description="Disordered" evidence="1">
    <location>
        <begin position="260"/>
        <end position="300"/>
    </location>
</feature>
<feature type="region of interest" description="Disordered" evidence="1">
    <location>
        <begin position="155"/>
        <end position="210"/>
    </location>
</feature>
<feature type="compositionally biased region" description="Polar residues" evidence="1">
    <location>
        <begin position="288"/>
        <end position="300"/>
    </location>
</feature>
<accession>M2UUF0</accession>
<feature type="compositionally biased region" description="Polar residues" evidence="1">
    <location>
        <begin position="198"/>
        <end position="209"/>
    </location>
</feature>
<evidence type="ECO:0000256" key="1">
    <source>
        <dbReference type="SAM" id="MobiDB-lite"/>
    </source>
</evidence>
<protein>
    <submittedName>
        <fullName evidence="2">Uncharacterized protein</fullName>
    </submittedName>
</protein>
<organism evidence="2 3">
    <name type="scientific">Cochliobolus heterostrophus (strain C5 / ATCC 48332 / race O)</name>
    <name type="common">Southern corn leaf blight fungus</name>
    <name type="synonym">Bipolaris maydis</name>
    <dbReference type="NCBI Taxonomy" id="701091"/>
    <lineage>
        <taxon>Eukaryota</taxon>
        <taxon>Fungi</taxon>
        <taxon>Dikarya</taxon>
        <taxon>Ascomycota</taxon>
        <taxon>Pezizomycotina</taxon>
        <taxon>Dothideomycetes</taxon>
        <taxon>Pleosporomycetidae</taxon>
        <taxon>Pleosporales</taxon>
        <taxon>Pleosporineae</taxon>
        <taxon>Pleosporaceae</taxon>
        <taxon>Bipolaris</taxon>
    </lineage>
</organism>
<feature type="compositionally biased region" description="Polar residues" evidence="1">
    <location>
        <begin position="90"/>
        <end position="99"/>
    </location>
</feature>
<dbReference type="STRING" id="701091.M2UUF0"/>
<reference evidence="3" key="2">
    <citation type="journal article" date="2013" name="PLoS Genet.">
        <title>Comparative genome structure, secondary metabolite, and effector coding capacity across Cochliobolus pathogens.</title>
        <authorList>
            <person name="Condon B.J."/>
            <person name="Leng Y."/>
            <person name="Wu D."/>
            <person name="Bushley K.E."/>
            <person name="Ohm R.A."/>
            <person name="Otillar R."/>
            <person name="Martin J."/>
            <person name="Schackwitz W."/>
            <person name="Grimwood J."/>
            <person name="MohdZainudin N."/>
            <person name="Xue C."/>
            <person name="Wang R."/>
            <person name="Manning V.A."/>
            <person name="Dhillon B."/>
            <person name="Tu Z.J."/>
            <person name="Steffenson B.J."/>
            <person name="Salamov A."/>
            <person name="Sun H."/>
            <person name="Lowry S."/>
            <person name="LaButti K."/>
            <person name="Han J."/>
            <person name="Copeland A."/>
            <person name="Lindquist E."/>
            <person name="Barry K."/>
            <person name="Schmutz J."/>
            <person name="Baker S.E."/>
            <person name="Ciuffetti L.M."/>
            <person name="Grigoriev I.V."/>
            <person name="Zhong S."/>
            <person name="Turgeon B.G."/>
        </authorList>
    </citation>
    <scope>NUCLEOTIDE SEQUENCE [LARGE SCALE GENOMIC DNA]</scope>
    <source>
        <strain evidence="3">C5 / ATCC 48332 / race O</strain>
    </source>
</reference>
<dbReference type="HOGENOM" id="CLU_568582_0_0_1"/>